<dbReference type="AlphaFoldDB" id="A0A8D0GNB0"/>
<dbReference type="Ensembl" id="ENSSPUT00000009794.1">
    <property type="protein sequence ID" value="ENSSPUP00000009175.1"/>
    <property type="gene ID" value="ENSSPUG00000007145.1"/>
</dbReference>
<protein>
    <submittedName>
        <fullName evidence="3">Uncharacterized protein</fullName>
    </submittedName>
</protein>
<dbReference type="GeneTree" id="ENSGT00940000157145"/>
<dbReference type="PANTHER" id="PTHR24223:SF339">
    <property type="entry name" value="ATP-BINDING CASSETTE SUB-FAMILY C MEMBER 6"/>
    <property type="match status" value="1"/>
</dbReference>
<proteinExistence type="predicted"/>
<keyword evidence="4" id="KW-1185">Reference proteome</keyword>
<dbReference type="InterPro" id="IPR050173">
    <property type="entry name" value="ABC_transporter_C-like"/>
</dbReference>
<sequence>SSLLSALLGELQKVEGDIAVKGSVAYVRQQAWIQNASVENNITFGEGMNARWYNEVIAACALQ</sequence>
<dbReference type="GO" id="GO:0005524">
    <property type="term" value="F:ATP binding"/>
    <property type="evidence" value="ECO:0007669"/>
    <property type="project" value="UniProtKB-KW"/>
</dbReference>
<dbReference type="Gene3D" id="3.40.50.300">
    <property type="entry name" value="P-loop containing nucleotide triphosphate hydrolases"/>
    <property type="match status" value="1"/>
</dbReference>
<evidence type="ECO:0000313" key="3">
    <source>
        <dbReference type="Ensembl" id="ENSSPUP00000009175.1"/>
    </source>
</evidence>
<dbReference type="SUPFAM" id="SSF52540">
    <property type="entry name" value="P-loop containing nucleoside triphosphate hydrolases"/>
    <property type="match status" value="1"/>
</dbReference>
<reference evidence="3" key="1">
    <citation type="submission" date="2025-08" db="UniProtKB">
        <authorList>
            <consortium name="Ensembl"/>
        </authorList>
    </citation>
    <scope>IDENTIFICATION</scope>
</reference>
<keyword evidence="1" id="KW-0547">Nucleotide-binding</keyword>
<evidence type="ECO:0000313" key="4">
    <source>
        <dbReference type="Proteomes" id="UP000694392"/>
    </source>
</evidence>
<dbReference type="GO" id="GO:0016020">
    <property type="term" value="C:membrane"/>
    <property type="evidence" value="ECO:0007669"/>
    <property type="project" value="TreeGrafter"/>
</dbReference>
<dbReference type="GO" id="GO:0042626">
    <property type="term" value="F:ATPase-coupled transmembrane transporter activity"/>
    <property type="evidence" value="ECO:0007669"/>
    <property type="project" value="TreeGrafter"/>
</dbReference>
<evidence type="ECO:0000256" key="2">
    <source>
        <dbReference type="ARBA" id="ARBA00022840"/>
    </source>
</evidence>
<accession>A0A8D0GNB0</accession>
<reference evidence="3" key="2">
    <citation type="submission" date="2025-09" db="UniProtKB">
        <authorList>
            <consortium name="Ensembl"/>
        </authorList>
    </citation>
    <scope>IDENTIFICATION</scope>
</reference>
<name>A0A8D0GNB0_SPHPU</name>
<keyword evidence="2" id="KW-0067">ATP-binding</keyword>
<organism evidence="3 4">
    <name type="scientific">Sphenodon punctatus</name>
    <name type="common">Tuatara</name>
    <name type="synonym">Hatteria punctata</name>
    <dbReference type="NCBI Taxonomy" id="8508"/>
    <lineage>
        <taxon>Eukaryota</taxon>
        <taxon>Metazoa</taxon>
        <taxon>Chordata</taxon>
        <taxon>Craniata</taxon>
        <taxon>Vertebrata</taxon>
        <taxon>Euteleostomi</taxon>
        <taxon>Lepidosauria</taxon>
        <taxon>Sphenodontia</taxon>
        <taxon>Sphenodontidae</taxon>
        <taxon>Sphenodon</taxon>
    </lineage>
</organism>
<evidence type="ECO:0000256" key="1">
    <source>
        <dbReference type="ARBA" id="ARBA00022741"/>
    </source>
</evidence>
<dbReference type="PANTHER" id="PTHR24223">
    <property type="entry name" value="ATP-BINDING CASSETTE SUB-FAMILY C"/>
    <property type="match status" value="1"/>
</dbReference>
<dbReference type="InterPro" id="IPR027417">
    <property type="entry name" value="P-loop_NTPase"/>
</dbReference>
<dbReference type="Proteomes" id="UP000694392">
    <property type="component" value="Unplaced"/>
</dbReference>